<comment type="caution">
    <text evidence="1">The sequence shown here is derived from an EMBL/GenBank/DDBJ whole genome shotgun (WGS) entry which is preliminary data.</text>
</comment>
<reference evidence="1 2" key="2">
    <citation type="journal article" date="2022" name="Mol. Ecol. Resour.">
        <title>The genomes of chicory, endive, great burdock and yacon provide insights into Asteraceae paleo-polyploidization history and plant inulin production.</title>
        <authorList>
            <person name="Fan W."/>
            <person name="Wang S."/>
            <person name="Wang H."/>
            <person name="Wang A."/>
            <person name="Jiang F."/>
            <person name="Liu H."/>
            <person name="Zhao H."/>
            <person name="Xu D."/>
            <person name="Zhang Y."/>
        </authorList>
    </citation>
    <scope>NUCLEOTIDE SEQUENCE [LARGE SCALE GENOMIC DNA]</scope>
    <source>
        <strain evidence="2">cv. Yunnan</strain>
        <tissue evidence="1">Leaves</tissue>
    </source>
</reference>
<dbReference type="EMBL" id="CM042039">
    <property type="protein sequence ID" value="KAI3725465.1"/>
    <property type="molecule type" value="Genomic_DNA"/>
</dbReference>
<protein>
    <submittedName>
        <fullName evidence="1">Uncharacterized protein</fullName>
    </submittedName>
</protein>
<evidence type="ECO:0000313" key="2">
    <source>
        <dbReference type="Proteomes" id="UP001056120"/>
    </source>
</evidence>
<sequence length="133" mass="15225">MAVLWNLSVRKVVAIVVPNVEHWKFGTVIVNVAKELRKNGEPIFEIVEDHRGAIVVYESYAKRIDDLEVDGINLYIVLYSYMDTLLLLDQPDFKIYIDKSNATLQGFWNTNKGALLEILNSKGRTKAKEGVWK</sequence>
<organism evidence="1 2">
    <name type="scientific">Smallanthus sonchifolius</name>
    <dbReference type="NCBI Taxonomy" id="185202"/>
    <lineage>
        <taxon>Eukaryota</taxon>
        <taxon>Viridiplantae</taxon>
        <taxon>Streptophyta</taxon>
        <taxon>Embryophyta</taxon>
        <taxon>Tracheophyta</taxon>
        <taxon>Spermatophyta</taxon>
        <taxon>Magnoliopsida</taxon>
        <taxon>eudicotyledons</taxon>
        <taxon>Gunneridae</taxon>
        <taxon>Pentapetalae</taxon>
        <taxon>asterids</taxon>
        <taxon>campanulids</taxon>
        <taxon>Asterales</taxon>
        <taxon>Asteraceae</taxon>
        <taxon>Asteroideae</taxon>
        <taxon>Heliantheae alliance</taxon>
        <taxon>Millerieae</taxon>
        <taxon>Smallanthus</taxon>
    </lineage>
</organism>
<evidence type="ECO:0000313" key="1">
    <source>
        <dbReference type="EMBL" id="KAI3725465.1"/>
    </source>
</evidence>
<dbReference type="Proteomes" id="UP001056120">
    <property type="component" value="Linkage Group LG22"/>
</dbReference>
<proteinExistence type="predicted"/>
<reference evidence="2" key="1">
    <citation type="journal article" date="2022" name="Mol. Ecol. Resour.">
        <title>The genomes of chicory, endive, great burdock and yacon provide insights into Asteraceae palaeo-polyploidization history and plant inulin production.</title>
        <authorList>
            <person name="Fan W."/>
            <person name="Wang S."/>
            <person name="Wang H."/>
            <person name="Wang A."/>
            <person name="Jiang F."/>
            <person name="Liu H."/>
            <person name="Zhao H."/>
            <person name="Xu D."/>
            <person name="Zhang Y."/>
        </authorList>
    </citation>
    <scope>NUCLEOTIDE SEQUENCE [LARGE SCALE GENOMIC DNA]</scope>
    <source>
        <strain evidence="2">cv. Yunnan</strain>
    </source>
</reference>
<accession>A0ACB9BTX7</accession>
<keyword evidence="2" id="KW-1185">Reference proteome</keyword>
<name>A0ACB9BTX7_9ASTR</name>
<gene>
    <name evidence="1" type="ORF">L1987_65253</name>
</gene>